<dbReference type="HOGENOM" id="CLU_022482_0_0_5"/>
<dbReference type="InterPro" id="IPR017900">
    <property type="entry name" value="4Fe4S_Fe_S_CS"/>
</dbReference>
<evidence type="ECO:0000256" key="2">
    <source>
        <dbReference type="ARBA" id="ARBA00022723"/>
    </source>
</evidence>
<dbReference type="GO" id="GO:0051539">
    <property type="term" value="F:4 iron, 4 sulfur cluster binding"/>
    <property type="evidence" value="ECO:0007669"/>
    <property type="project" value="UniProtKB-KW"/>
</dbReference>
<protein>
    <submittedName>
        <fullName evidence="7">Putative 4Fe-4S ferredoxin, iron-sulfur binding protein</fullName>
    </submittedName>
</protein>
<dbReference type="GO" id="GO:0046872">
    <property type="term" value="F:metal ion binding"/>
    <property type="evidence" value="ECO:0007669"/>
    <property type="project" value="UniProtKB-KW"/>
</dbReference>
<gene>
    <name evidence="7" type="ORF">SI859A1_02704</name>
</gene>
<name>Q1YL43_AURMS</name>
<dbReference type="SUPFAM" id="SSF54862">
    <property type="entry name" value="4Fe-4S ferredoxins"/>
    <property type="match status" value="1"/>
</dbReference>
<feature type="domain" description="4Fe-4S ferredoxin-type" evidence="6">
    <location>
        <begin position="413"/>
        <end position="442"/>
    </location>
</feature>
<feature type="domain" description="4Fe-4S ferredoxin-type" evidence="6">
    <location>
        <begin position="205"/>
        <end position="234"/>
    </location>
</feature>
<dbReference type="Proteomes" id="UP000000321">
    <property type="component" value="Unassembled WGS sequence"/>
</dbReference>
<evidence type="ECO:0000256" key="3">
    <source>
        <dbReference type="ARBA" id="ARBA00023004"/>
    </source>
</evidence>
<dbReference type="PROSITE" id="PS00198">
    <property type="entry name" value="4FE4S_FER_1"/>
    <property type="match status" value="3"/>
</dbReference>
<dbReference type="Gene3D" id="3.30.70.20">
    <property type="match status" value="2"/>
</dbReference>
<dbReference type="BioCyc" id="AURANTIMONAS:SI859A1_02704-MONOMER"/>
<feature type="region of interest" description="Disordered" evidence="5">
    <location>
        <begin position="555"/>
        <end position="576"/>
    </location>
</feature>
<dbReference type="OrthoDB" id="9800445at2"/>
<comment type="caution">
    <text evidence="7">The sequence shown here is derived from an EMBL/GenBank/DDBJ whole genome shotgun (WGS) entry which is preliminary data.</text>
</comment>
<evidence type="ECO:0000256" key="1">
    <source>
        <dbReference type="ARBA" id="ARBA00022485"/>
    </source>
</evidence>
<reference evidence="7 8" key="1">
    <citation type="journal article" date="2008" name="Appl. Environ. Microbiol.">
        <title>Genomic insights into Mn(II) oxidation by the marine alphaproteobacterium Aurantimonas sp. strain SI85-9A1.</title>
        <authorList>
            <person name="Dick G.J."/>
            <person name="Podell S."/>
            <person name="Johnson H.A."/>
            <person name="Rivera-Espinoza Y."/>
            <person name="Bernier-Latmani R."/>
            <person name="McCarthy J.K."/>
            <person name="Torpey J.W."/>
            <person name="Clement B.G."/>
            <person name="Gaasterland T."/>
            <person name="Tebo B.M."/>
        </authorList>
    </citation>
    <scope>NUCLEOTIDE SEQUENCE [LARGE SCALE GENOMIC DNA]</scope>
    <source>
        <strain evidence="7 8">SI85-9A1</strain>
    </source>
</reference>
<sequence>MTDTPAHTGPRDTAVAALAALPPAQPPLLSLVSDGTILICGDGAAAIDAGLRLAASLDVTVLLDDGGLTPVPDGLSFPVARGRIASATGHFGAYQAVVDGYVPPDGMALPRDGAVSRCDVILDLAARPPLFPAHEARDGYLRAEVADPAAFDAAIAEASELVGEFEKPQYIAFRKELCAHSRSSITGCTRCLDACAMQAIAPAGEHVTIDAYVCAGCGNCAAVCPTGAASYTLPTVDMQLDRLRTLLTSYRAAGGRDPVVLFHDGYVGQPLIDAAGPALPAHVLPMAVNEIKQIGLESLAAAFAYGAAGIGILARRAPRNGVATLAGTVDLAGAFAAALGYGEDSCRILHADTPDDMLAELAALPLGHAAPAPASFAPVGSKRELLELSLRMLHRVAPAPVEQVALPQGAPFGKVHVQTDGCTLCHACVTACPTGALSASEDRPLLSFSHGACVQCGLCESTCPEQVITLEPTLDFAAWNAPRQILKEEEPFCCIRCAKPFGTKSTIERIIAKLEGKHWMFAGENARRLDAIRMCEDCRVEAVLNEGIDPYAGTARPKPRLAEDHRAPIDFDGRRH</sequence>
<feature type="domain" description="4Fe-4S ferredoxin-type" evidence="6">
    <location>
        <begin position="444"/>
        <end position="473"/>
    </location>
</feature>
<keyword evidence="4" id="KW-0411">Iron-sulfur</keyword>
<proteinExistence type="predicted"/>
<dbReference type="InterPro" id="IPR017896">
    <property type="entry name" value="4Fe4S_Fe-S-bd"/>
</dbReference>
<keyword evidence="3" id="KW-0408">Iron</keyword>
<evidence type="ECO:0000313" key="8">
    <source>
        <dbReference type="Proteomes" id="UP000000321"/>
    </source>
</evidence>
<accession>Q1YL43</accession>
<keyword evidence="1" id="KW-0004">4Fe-4S</keyword>
<organism evidence="7 8">
    <name type="scientific">Aurantimonas manganoxydans (strain ATCC BAA-1229 / DSM 21871 / SI85-9A1)</name>
    <dbReference type="NCBI Taxonomy" id="287752"/>
    <lineage>
        <taxon>Bacteria</taxon>
        <taxon>Pseudomonadati</taxon>
        <taxon>Pseudomonadota</taxon>
        <taxon>Alphaproteobacteria</taxon>
        <taxon>Hyphomicrobiales</taxon>
        <taxon>Aurantimonadaceae</taxon>
        <taxon>Aurantimonas</taxon>
    </lineage>
</organism>
<dbReference type="PANTHER" id="PTHR43687:SF4">
    <property type="entry name" value="BLR5484 PROTEIN"/>
    <property type="match status" value="1"/>
</dbReference>
<dbReference type="PANTHER" id="PTHR43687">
    <property type="entry name" value="ADENYLYLSULFATE REDUCTASE, BETA SUBUNIT"/>
    <property type="match status" value="1"/>
</dbReference>
<evidence type="ECO:0000256" key="5">
    <source>
        <dbReference type="SAM" id="MobiDB-lite"/>
    </source>
</evidence>
<evidence type="ECO:0000313" key="7">
    <source>
        <dbReference type="EMBL" id="EAS51888.1"/>
    </source>
</evidence>
<keyword evidence="8" id="KW-1185">Reference proteome</keyword>
<evidence type="ECO:0000259" key="6">
    <source>
        <dbReference type="PROSITE" id="PS51379"/>
    </source>
</evidence>
<feature type="compositionally biased region" description="Basic and acidic residues" evidence="5">
    <location>
        <begin position="560"/>
        <end position="576"/>
    </location>
</feature>
<dbReference type="AlphaFoldDB" id="Q1YL43"/>
<dbReference type="Pfam" id="PF13187">
    <property type="entry name" value="Fer4_9"/>
    <property type="match status" value="1"/>
</dbReference>
<keyword evidence="2" id="KW-0479">Metal-binding</keyword>
<dbReference type="InterPro" id="IPR050572">
    <property type="entry name" value="Fe-S_Ferredoxin"/>
</dbReference>
<dbReference type="RefSeq" id="WP_009210526.1">
    <property type="nucleotide sequence ID" value="NZ_BBWP01000002.1"/>
</dbReference>
<dbReference type="Pfam" id="PF12838">
    <property type="entry name" value="Fer4_7"/>
    <property type="match status" value="1"/>
</dbReference>
<dbReference type="EMBL" id="AAPJ01000001">
    <property type="protein sequence ID" value="EAS51888.1"/>
    <property type="molecule type" value="Genomic_DNA"/>
</dbReference>
<evidence type="ECO:0000256" key="4">
    <source>
        <dbReference type="ARBA" id="ARBA00023014"/>
    </source>
</evidence>
<dbReference type="PROSITE" id="PS51379">
    <property type="entry name" value="4FE4S_FER_2"/>
    <property type="match status" value="3"/>
</dbReference>